<dbReference type="InterPro" id="IPR037229">
    <property type="entry name" value="Ribosomal_bL35_sf"/>
</dbReference>
<comment type="caution">
    <text evidence="8">The sequence shown here is derived from an EMBL/GenBank/DDBJ whole genome shotgun (WGS) entry which is preliminary data.</text>
</comment>
<dbReference type="GO" id="GO:0015934">
    <property type="term" value="C:large ribosomal subunit"/>
    <property type="evidence" value="ECO:0007669"/>
    <property type="project" value="TreeGrafter"/>
</dbReference>
<keyword evidence="3 5" id="KW-0687">Ribonucleoprotein</keyword>
<organism evidence="8 9">
    <name type="scientific">Candidatus Doudnabacteria bacterium RIFCSPHIGHO2_01_FULL_49_9</name>
    <dbReference type="NCBI Taxonomy" id="1817827"/>
    <lineage>
        <taxon>Bacteria</taxon>
        <taxon>Candidatus Doudnaibacteriota</taxon>
    </lineage>
</organism>
<feature type="compositionally biased region" description="Basic residues" evidence="7">
    <location>
        <begin position="1"/>
        <end position="15"/>
    </location>
</feature>
<keyword evidence="2 5" id="KW-0689">Ribosomal protein</keyword>
<evidence type="ECO:0000313" key="9">
    <source>
        <dbReference type="Proteomes" id="UP000176339"/>
    </source>
</evidence>
<evidence type="ECO:0000256" key="6">
    <source>
        <dbReference type="RuleBase" id="RU000568"/>
    </source>
</evidence>
<evidence type="ECO:0000256" key="4">
    <source>
        <dbReference type="ARBA" id="ARBA00071664"/>
    </source>
</evidence>
<evidence type="ECO:0000256" key="3">
    <source>
        <dbReference type="ARBA" id="ARBA00023274"/>
    </source>
</evidence>
<reference evidence="8 9" key="1">
    <citation type="journal article" date="2016" name="Nat. Commun.">
        <title>Thousands of microbial genomes shed light on interconnected biogeochemical processes in an aquifer system.</title>
        <authorList>
            <person name="Anantharaman K."/>
            <person name="Brown C.T."/>
            <person name="Hug L.A."/>
            <person name="Sharon I."/>
            <person name="Castelle C.J."/>
            <person name="Probst A.J."/>
            <person name="Thomas B.C."/>
            <person name="Singh A."/>
            <person name="Wilkins M.J."/>
            <person name="Karaoz U."/>
            <person name="Brodie E.L."/>
            <person name="Williams K.H."/>
            <person name="Hubbard S.S."/>
            <person name="Banfield J.F."/>
        </authorList>
    </citation>
    <scope>NUCLEOTIDE SEQUENCE [LARGE SCALE GENOMIC DNA]</scope>
</reference>
<comment type="similarity">
    <text evidence="1 5 6">Belongs to the bacterial ribosomal protein bL35 family.</text>
</comment>
<evidence type="ECO:0000256" key="2">
    <source>
        <dbReference type="ARBA" id="ARBA00022980"/>
    </source>
</evidence>
<dbReference type="PANTHER" id="PTHR33343:SF1">
    <property type="entry name" value="LARGE RIBOSOMAL SUBUNIT PROTEIN BL35M"/>
    <property type="match status" value="1"/>
</dbReference>
<accession>A0A1F5P3P3</accession>
<gene>
    <name evidence="5" type="primary">rpmI</name>
    <name evidence="8" type="ORF">A2846_02630</name>
</gene>
<feature type="region of interest" description="Disordered" evidence="7">
    <location>
        <begin position="1"/>
        <end position="50"/>
    </location>
</feature>
<dbReference type="Pfam" id="PF01632">
    <property type="entry name" value="Ribosomal_L35p"/>
    <property type="match status" value="1"/>
</dbReference>
<evidence type="ECO:0000256" key="7">
    <source>
        <dbReference type="SAM" id="MobiDB-lite"/>
    </source>
</evidence>
<protein>
    <recommendedName>
        <fullName evidence="4 5">Large ribosomal subunit protein bL35</fullName>
    </recommendedName>
</protein>
<dbReference type="GO" id="GO:0003735">
    <property type="term" value="F:structural constituent of ribosome"/>
    <property type="evidence" value="ECO:0007669"/>
    <property type="project" value="InterPro"/>
</dbReference>
<feature type="compositionally biased region" description="Basic residues" evidence="7">
    <location>
        <begin position="22"/>
        <end position="46"/>
    </location>
</feature>
<dbReference type="GO" id="GO:0006412">
    <property type="term" value="P:translation"/>
    <property type="evidence" value="ECO:0007669"/>
    <property type="project" value="UniProtKB-UniRule"/>
</dbReference>
<dbReference type="AlphaFoldDB" id="A0A1F5P3P3"/>
<dbReference type="EMBL" id="MFEN01000012">
    <property type="protein sequence ID" value="OGE84435.1"/>
    <property type="molecule type" value="Genomic_DNA"/>
</dbReference>
<dbReference type="SUPFAM" id="SSF143034">
    <property type="entry name" value="L35p-like"/>
    <property type="match status" value="1"/>
</dbReference>
<sequence length="63" mass="7251">MPKLKTHKGTSKRIWKTGSGKLQHRHAGRSHHRGRKNAKQSLRRKQVNSVADSNARIIELLPY</sequence>
<dbReference type="Proteomes" id="UP000176339">
    <property type="component" value="Unassembled WGS sequence"/>
</dbReference>
<dbReference type="PANTHER" id="PTHR33343">
    <property type="entry name" value="54S RIBOSOMAL PROTEIN BL35M"/>
    <property type="match status" value="1"/>
</dbReference>
<evidence type="ECO:0000256" key="1">
    <source>
        <dbReference type="ARBA" id="ARBA00006598"/>
    </source>
</evidence>
<dbReference type="InterPro" id="IPR021137">
    <property type="entry name" value="Ribosomal_bL35-like"/>
</dbReference>
<evidence type="ECO:0000256" key="5">
    <source>
        <dbReference type="HAMAP-Rule" id="MF_00514"/>
    </source>
</evidence>
<dbReference type="Gene3D" id="4.10.410.60">
    <property type="match status" value="1"/>
</dbReference>
<dbReference type="InterPro" id="IPR001706">
    <property type="entry name" value="Ribosomal_bL35"/>
</dbReference>
<name>A0A1F5P3P3_9BACT</name>
<dbReference type="FunFam" id="4.10.410.60:FF:000001">
    <property type="entry name" value="50S ribosomal protein L35"/>
    <property type="match status" value="1"/>
</dbReference>
<proteinExistence type="inferred from homology"/>
<evidence type="ECO:0000313" key="8">
    <source>
        <dbReference type="EMBL" id="OGE84435.1"/>
    </source>
</evidence>
<dbReference type="HAMAP" id="MF_00514">
    <property type="entry name" value="Ribosomal_bL35"/>
    <property type="match status" value="1"/>
</dbReference>
<dbReference type="PRINTS" id="PR00064">
    <property type="entry name" value="RIBOSOMALL35"/>
</dbReference>